<evidence type="ECO:0000256" key="6">
    <source>
        <dbReference type="ARBA" id="ARBA00022723"/>
    </source>
</evidence>
<evidence type="ECO:0000256" key="13">
    <source>
        <dbReference type="ARBA" id="ARBA00059679"/>
    </source>
</evidence>
<dbReference type="SMART" id="SM00184">
    <property type="entry name" value="RING"/>
    <property type="match status" value="1"/>
</dbReference>
<keyword evidence="11 15" id="KW-0175">Coiled coil</keyword>
<dbReference type="InterPro" id="IPR013083">
    <property type="entry name" value="Znf_RING/FYVE/PHD"/>
</dbReference>
<dbReference type="PROSITE" id="PS00518">
    <property type="entry name" value="ZF_RING_1"/>
    <property type="match status" value="1"/>
</dbReference>
<evidence type="ECO:0000256" key="9">
    <source>
        <dbReference type="ARBA" id="ARBA00022833"/>
    </source>
</evidence>
<evidence type="ECO:0000256" key="3">
    <source>
        <dbReference type="ARBA" id="ARBA00004906"/>
    </source>
</evidence>
<dbReference type="PANTHER" id="PTHR23163">
    <property type="entry name" value="RING FINGER PROTEIN-RELATED"/>
    <property type="match status" value="1"/>
</dbReference>
<reference evidence="19" key="1">
    <citation type="journal article" date="2020" name="Stud. Mycol.">
        <title>101 Dothideomycetes genomes: a test case for predicting lifestyles and emergence of pathogens.</title>
        <authorList>
            <person name="Haridas S."/>
            <person name="Albert R."/>
            <person name="Binder M."/>
            <person name="Bloem J."/>
            <person name="Labutti K."/>
            <person name="Salamov A."/>
            <person name="Andreopoulos B."/>
            <person name="Baker S."/>
            <person name="Barry K."/>
            <person name="Bills G."/>
            <person name="Bluhm B."/>
            <person name="Cannon C."/>
            <person name="Castanera R."/>
            <person name="Culley D."/>
            <person name="Daum C."/>
            <person name="Ezra D."/>
            <person name="Gonzalez J."/>
            <person name="Henrissat B."/>
            <person name="Kuo A."/>
            <person name="Liang C."/>
            <person name="Lipzen A."/>
            <person name="Lutzoni F."/>
            <person name="Magnuson J."/>
            <person name="Mondo S."/>
            <person name="Nolan M."/>
            <person name="Ohm R."/>
            <person name="Pangilinan J."/>
            <person name="Park H.-J."/>
            <person name="Ramirez L."/>
            <person name="Alfaro M."/>
            <person name="Sun H."/>
            <person name="Tritt A."/>
            <person name="Yoshinaga Y."/>
            <person name="Zwiers L.-H."/>
            <person name="Turgeon B."/>
            <person name="Goodwin S."/>
            <person name="Spatafora J."/>
            <person name="Crous P."/>
            <person name="Grigoriev I."/>
        </authorList>
    </citation>
    <scope>NUCLEOTIDE SEQUENCE</scope>
    <source>
        <strain evidence="19">CBS 260.36</strain>
    </source>
</reference>
<evidence type="ECO:0000256" key="16">
    <source>
        <dbReference type="SAM" id="Coils"/>
    </source>
</evidence>
<dbReference type="Pfam" id="PF13920">
    <property type="entry name" value="zf-C3HC4_3"/>
    <property type="match status" value="1"/>
</dbReference>
<feature type="coiled-coil region" evidence="16">
    <location>
        <begin position="282"/>
        <end position="372"/>
    </location>
</feature>
<proteinExistence type="inferred from homology"/>
<dbReference type="OrthoDB" id="654191at2759"/>
<dbReference type="GO" id="GO:0033503">
    <property type="term" value="C:HULC complex"/>
    <property type="evidence" value="ECO:0007669"/>
    <property type="project" value="TreeGrafter"/>
</dbReference>
<keyword evidence="9 15" id="KW-0862">Zinc</keyword>
<dbReference type="GO" id="GO:0016567">
    <property type="term" value="P:protein ubiquitination"/>
    <property type="evidence" value="ECO:0007669"/>
    <property type="project" value="UniProtKB-UniRule"/>
</dbReference>
<dbReference type="InterPro" id="IPR058643">
    <property type="entry name" value="BRE1-like_CC"/>
</dbReference>
<evidence type="ECO:0000313" key="20">
    <source>
        <dbReference type="Proteomes" id="UP000799439"/>
    </source>
</evidence>
<evidence type="ECO:0000256" key="7">
    <source>
        <dbReference type="ARBA" id="ARBA00022771"/>
    </source>
</evidence>
<sequence length="726" mass="81017">MKVPTLEQGAFPSLHTTIMDDRKRGIAADTDDGGPPSKRQATAANGAAMRMGDLDKEKDVENFQKGAIFRQMKEYQRERNDLQSQVKDLTRRATYHDDHIRLIDAWFSQLLDEISVLIQGAPVADKSSESFSSSLLGENSNTFEEHLGSRSKKIKDVIQNIYSRIPQASPEVNALQERMSALLAAEKAHIVELQRVVSEKEQLSERLENASYRYLVAEKKLDRAKSAAVQKLEQQAVLKRDDDTTKVKDEKSKSDKVETNGEVDAAAHAAIDSARREAVAVSEKRRLQVEQLEVENKKLTDELTAARSKAASATDDDYAVTGLFRTTKSQMDDMIRRINDLKATNTQLREEAQRLQAERTNYRAQVEEESRATIAENESSHHRNESDLIRIRNIRDELTAEIAILKGAQGNTSQSSDAVRELAEAREERIKALESEVERYKLQLGESKAASTTDLDDVGVEELKTRFRSLESQHSLLSIEMPSMEAAWRKSQALASKKVADVSAWEEQISRLGAEKAKADQKYFATMKSKETTEASLRALKAQSAKATEIVSSLKEAEQQSRLLAAGLEKQVAEAKDGLNRLEIQNRALQQKLNEGEISSQTAKTEISELRKLVTSKDETATKTGNEKRKIEVELSECKTRLDDAKKQVELLKKRTAKGDAAEADDWRKLAICPVCNNNLRNTALKFCGHCFCSGCVQDLISNRSRKCPSCGKAFGANDSTPITLA</sequence>
<gene>
    <name evidence="19" type="ORF">K461DRAFT_218771</name>
</gene>
<comment type="function">
    <text evidence="13">E3 ubiquitin-protein ligase that mediates monoubiquitination of histone H2B to form H2BK123ub1. H2BK123ub1 gives a specific tag for epigenetic transcriptional activation and is also a prerequisite for H3K4me and H3K79me formation.</text>
</comment>
<dbReference type="InterPro" id="IPR001841">
    <property type="entry name" value="Znf_RING"/>
</dbReference>
<dbReference type="AlphaFoldDB" id="A0A9P4JFP6"/>
<comment type="pathway">
    <text evidence="3 15">Protein modification; protein ubiquitination.</text>
</comment>
<accession>A0A9P4JFP6</accession>
<feature type="coiled-coil region" evidence="16">
    <location>
        <begin position="628"/>
        <end position="655"/>
    </location>
</feature>
<protein>
    <recommendedName>
        <fullName evidence="15">E3 ubiquitin protein ligase</fullName>
        <ecNumber evidence="15">2.3.2.27</ecNumber>
    </recommendedName>
</protein>
<feature type="coiled-coil region" evidence="16">
    <location>
        <begin position="65"/>
        <end position="92"/>
    </location>
</feature>
<feature type="coiled-coil region" evidence="16">
    <location>
        <begin position="416"/>
        <end position="599"/>
    </location>
</feature>
<dbReference type="GO" id="GO:0005634">
    <property type="term" value="C:nucleus"/>
    <property type="evidence" value="ECO:0007669"/>
    <property type="project" value="UniProtKB-SubCell"/>
</dbReference>
<feature type="coiled-coil region" evidence="16">
    <location>
        <begin position="190"/>
        <end position="220"/>
    </location>
</feature>
<evidence type="ECO:0000256" key="8">
    <source>
        <dbReference type="ARBA" id="ARBA00022786"/>
    </source>
</evidence>
<evidence type="ECO:0000256" key="15">
    <source>
        <dbReference type="RuleBase" id="RU365038"/>
    </source>
</evidence>
<dbReference type="EC" id="2.3.2.27" evidence="15"/>
<keyword evidence="6 15" id="KW-0479">Metal-binding</keyword>
<keyword evidence="7 14" id="KW-0863">Zinc-finger</keyword>
<evidence type="ECO:0000256" key="4">
    <source>
        <dbReference type="ARBA" id="ARBA00005555"/>
    </source>
</evidence>
<comment type="subcellular location">
    <subcellularLocation>
        <location evidence="2 15">Nucleus</location>
    </subcellularLocation>
</comment>
<evidence type="ECO:0000313" key="19">
    <source>
        <dbReference type="EMBL" id="KAF2157969.1"/>
    </source>
</evidence>
<comment type="caution">
    <text evidence="19">The sequence shown here is derived from an EMBL/GenBank/DDBJ whole genome shotgun (WGS) entry which is preliminary data.</text>
</comment>
<dbReference type="InterPro" id="IPR017907">
    <property type="entry name" value="Znf_RING_CS"/>
</dbReference>
<dbReference type="GO" id="GO:0061630">
    <property type="term" value="F:ubiquitin protein ligase activity"/>
    <property type="evidence" value="ECO:0007669"/>
    <property type="project" value="UniProtKB-EC"/>
</dbReference>
<dbReference type="InterPro" id="IPR013956">
    <property type="entry name" value="E3_ubiquit_lig_Bre1"/>
</dbReference>
<feature type="region of interest" description="Disordered" evidence="17">
    <location>
        <begin position="19"/>
        <end position="50"/>
    </location>
</feature>
<dbReference type="SUPFAM" id="SSF57850">
    <property type="entry name" value="RING/U-box"/>
    <property type="match status" value="1"/>
</dbReference>
<name>A0A9P4JFP6_9PEZI</name>
<dbReference type="PANTHER" id="PTHR23163:SF0">
    <property type="entry name" value="E3 UBIQUITIN-PROTEIN LIGASE BRE1"/>
    <property type="match status" value="1"/>
</dbReference>
<comment type="similarity">
    <text evidence="4 15">Belongs to the BRE1 family.</text>
</comment>
<dbReference type="EMBL" id="ML996081">
    <property type="protein sequence ID" value="KAF2157969.1"/>
    <property type="molecule type" value="Genomic_DNA"/>
</dbReference>
<keyword evidence="20" id="KW-1185">Reference proteome</keyword>
<evidence type="ECO:0000256" key="10">
    <source>
        <dbReference type="ARBA" id="ARBA00022853"/>
    </source>
</evidence>
<organism evidence="19 20">
    <name type="scientific">Myriangium duriaei CBS 260.36</name>
    <dbReference type="NCBI Taxonomy" id="1168546"/>
    <lineage>
        <taxon>Eukaryota</taxon>
        <taxon>Fungi</taxon>
        <taxon>Dikarya</taxon>
        <taxon>Ascomycota</taxon>
        <taxon>Pezizomycotina</taxon>
        <taxon>Dothideomycetes</taxon>
        <taxon>Dothideomycetidae</taxon>
        <taxon>Myriangiales</taxon>
        <taxon>Myriangiaceae</taxon>
        <taxon>Myriangium</taxon>
    </lineage>
</organism>
<evidence type="ECO:0000256" key="12">
    <source>
        <dbReference type="ARBA" id="ARBA00023242"/>
    </source>
</evidence>
<evidence type="ECO:0000256" key="11">
    <source>
        <dbReference type="ARBA" id="ARBA00023054"/>
    </source>
</evidence>
<dbReference type="PROSITE" id="PS50089">
    <property type="entry name" value="ZF_RING_2"/>
    <property type="match status" value="1"/>
</dbReference>
<dbReference type="CDD" id="cd16499">
    <property type="entry name" value="RING-HC_Bre1-like"/>
    <property type="match status" value="1"/>
</dbReference>
<dbReference type="Pfam" id="PF08647">
    <property type="entry name" value="BRE1"/>
    <property type="match status" value="1"/>
</dbReference>
<evidence type="ECO:0000256" key="2">
    <source>
        <dbReference type="ARBA" id="ARBA00004123"/>
    </source>
</evidence>
<evidence type="ECO:0000256" key="1">
    <source>
        <dbReference type="ARBA" id="ARBA00000900"/>
    </source>
</evidence>
<keyword evidence="8 15" id="KW-0833">Ubl conjugation pathway</keyword>
<evidence type="ECO:0000256" key="14">
    <source>
        <dbReference type="PROSITE-ProRule" id="PRU00175"/>
    </source>
</evidence>
<evidence type="ECO:0000256" key="5">
    <source>
        <dbReference type="ARBA" id="ARBA00022679"/>
    </source>
</evidence>
<dbReference type="Proteomes" id="UP000799439">
    <property type="component" value="Unassembled WGS sequence"/>
</dbReference>
<comment type="catalytic activity">
    <reaction evidence="1 15">
        <text>S-ubiquitinyl-[E2 ubiquitin-conjugating enzyme]-L-cysteine + [acceptor protein]-L-lysine = [E2 ubiquitin-conjugating enzyme]-L-cysteine + N(6)-ubiquitinyl-[acceptor protein]-L-lysine.</text>
        <dbReference type="EC" id="2.3.2.27"/>
    </reaction>
</comment>
<dbReference type="Gene3D" id="3.30.40.10">
    <property type="entry name" value="Zinc/RING finger domain, C3HC4 (zinc finger)"/>
    <property type="match status" value="1"/>
</dbReference>
<keyword evidence="12 15" id="KW-0539">Nucleus</keyword>
<keyword evidence="10 15" id="KW-0156">Chromatin regulator</keyword>
<feature type="domain" description="RING-type" evidence="18">
    <location>
        <begin position="673"/>
        <end position="711"/>
    </location>
</feature>
<keyword evidence="5 15" id="KW-0808">Transferase</keyword>
<dbReference type="GO" id="GO:0008270">
    <property type="term" value="F:zinc ion binding"/>
    <property type="evidence" value="ECO:0007669"/>
    <property type="project" value="UniProtKB-KW"/>
</dbReference>
<dbReference type="Pfam" id="PF26095">
    <property type="entry name" value="CC_Bre1"/>
    <property type="match status" value="1"/>
</dbReference>
<evidence type="ECO:0000256" key="17">
    <source>
        <dbReference type="SAM" id="MobiDB-lite"/>
    </source>
</evidence>
<dbReference type="GO" id="GO:0006325">
    <property type="term" value="P:chromatin organization"/>
    <property type="evidence" value="ECO:0007669"/>
    <property type="project" value="UniProtKB-KW"/>
</dbReference>
<evidence type="ECO:0000259" key="18">
    <source>
        <dbReference type="PROSITE" id="PS50089"/>
    </source>
</evidence>